<reference evidence="2 3" key="1">
    <citation type="submission" date="2018-07" db="EMBL/GenBank/DDBJ databases">
        <title>Genomic Encyclopedia of Type Strains, Phase III (KMG-III): the genomes of soil and plant-associated and newly described type strains.</title>
        <authorList>
            <person name="Whitman W."/>
        </authorList>
    </citation>
    <scope>NUCLEOTIDE SEQUENCE [LARGE SCALE GENOMIC DNA]</scope>
    <source>
        <strain evidence="2 3">CECT 8333</strain>
    </source>
</reference>
<dbReference type="PANTHER" id="PTHR12526:SF635">
    <property type="entry name" value="GLYCOSYL TRANSFERASE GROUP 1"/>
    <property type="match status" value="1"/>
</dbReference>
<keyword evidence="3" id="KW-1185">Reference proteome</keyword>
<gene>
    <name evidence="2" type="ORF">DFP94_10534</name>
</gene>
<evidence type="ECO:0000259" key="1">
    <source>
        <dbReference type="Pfam" id="PF00534"/>
    </source>
</evidence>
<dbReference type="Gene3D" id="3.40.50.2000">
    <property type="entry name" value="Glycogen Phosphorylase B"/>
    <property type="match status" value="2"/>
</dbReference>
<dbReference type="PANTHER" id="PTHR12526">
    <property type="entry name" value="GLYCOSYLTRANSFERASE"/>
    <property type="match status" value="1"/>
</dbReference>
<comment type="caution">
    <text evidence="2">The sequence shown here is derived from an EMBL/GenBank/DDBJ whole genome shotgun (WGS) entry which is preliminary data.</text>
</comment>
<dbReference type="RefSeq" id="WP_114497175.1">
    <property type="nucleotide sequence ID" value="NZ_QPJW01000005.1"/>
</dbReference>
<dbReference type="InterPro" id="IPR001296">
    <property type="entry name" value="Glyco_trans_1"/>
</dbReference>
<dbReference type="SUPFAM" id="SSF53756">
    <property type="entry name" value="UDP-Glycosyltransferase/glycogen phosphorylase"/>
    <property type="match status" value="1"/>
</dbReference>
<name>A0A369BEH4_9BACL</name>
<dbReference type="OrthoDB" id="9802525at2"/>
<organism evidence="2 3">
    <name type="scientific">Fontibacillus phaseoli</name>
    <dbReference type="NCBI Taxonomy" id="1416533"/>
    <lineage>
        <taxon>Bacteria</taxon>
        <taxon>Bacillati</taxon>
        <taxon>Bacillota</taxon>
        <taxon>Bacilli</taxon>
        <taxon>Bacillales</taxon>
        <taxon>Paenibacillaceae</taxon>
        <taxon>Fontibacillus</taxon>
    </lineage>
</organism>
<dbReference type="Pfam" id="PF00534">
    <property type="entry name" value="Glycos_transf_1"/>
    <property type="match status" value="1"/>
</dbReference>
<feature type="domain" description="Glycosyl transferase family 1" evidence="1">
    <location>
        <begin position="177"/>
        <end position="326"/>
    </location>
</feature>
<dbReference type="GO" id="GO:0016757">
    <property type="term" value="F:glycosyltransferase activity"/>
    <property type="evidence" value="ECO:0007669"/>
    <property type="project" value="InterPro"/>
</dbReference>
<protein>
    <submittedName>
        <fullName evidence="2">Glycosyltransferase involved in cell wall biosynthesis</fullName>
    </submittedName>
</protein>
<dbReference type="EMBL" id="QPJW01000005">
    <property type="protein sequence ID" value="RCX19018.1"/>
    <property type="molecule type" value="Genomic_DNA"/>
</dbReference>
<evidence type="ECO:0000313" key="3">
    <source>
        <dbReference type="Proteomes" id="UP000253090"/>
    </source>
</evidence>
<proteinExistence type="predicted"/>
<accession>A0A369BEH4</accession>
<dbReference type="Proteomes" id="UP000253090">
    <property type="component" value="Unassembled WGS sequence"/>
</dbReference>
<sequence>MKKKIAICHAQVPFVRGGAELLVESLYEELRKRNYNAEVVSLPFKWYPNEQLIQSMMNWKFIDLSESNGEKIDLVIGTKFPSYGIEHNNKVTWLVHQFRQVYDLLGTQYSNYDYSPESLSVRELVNRYDYNSLSDSKKIYTIAQNTTDRLANYNKIDSEVLYHPPKHVGFYYSNNFDNYILSVGRLDKLKRVDILIESLKNADPKVKCIIAGQGPERENLESLASKLGLSDRVEFLGFVEDKQLLDLYANCLAVYFAPYDEDYGYITLEAFLSSKPIITLDDTGGVLEFVKDDVNGYVSSNSSQISMKIDYLYHNKKVAKEFGKSGHDSVKHISWDHVIDCLTETIR</sequence>
<evidence type="ECO:0000313" key="2">
    <source>
        <dbReference type="EMBL" id="RCX19018.1"/>
    </source>
</evidence>
<dbReference type="CDD" id="cd03801">
    <property type="entry name" value="GT4_PimA-like"/>
    <property type="match status" value="1"/>
</dbReference>
<keyword evidence="2" id="KW-0808">Transferase</keyword>
<dbReference type="AlphaFoldDB" id="A0A369BEH4"/>